<protein>
    <submittedName>
        <fullName evidence="1">Uncharacterized protein</fullName>
    </submittedName>
</protein>
<accession>J4I9W1</accession>
<dbReference type="Proteomes" id="UP000006352">
    <property type="component" value="Unassembled WGS sequence"/>
</dbReference>
<dbReference type="HOGENOM" id="CLU_2171088_0_0_1"/>
<dbReference type="AlphaFoldDB" id="J4I9W1"/>
<name>J4I9W1_9APHY</name>
<dbReference type="GeneID" id="24096762"/>
<sequence length="110" mass="12094">MASESARTLNTTFRFSSDRLHAQTMSLNFATNLVGDLGGPLDSGFVFPPDDEFDADDSHELIPVNSVIELADLSKRRRTDEILHEGANTNNATTPDIARHLHWGTAHSCD</sequence>
<dbReference type="EMBL" id="HE797052">
    <property type="protein sequence ID" value="CCM01851.1"/>
    <property type="molecule type" value="Genomic_DNA"/>
</dbReference>
<dbReference type="InParanoid" id="J4I9W1"/>
<keyword evidence="2" id="KW-1185">Reference proteome</keyword>
<organism evidence="1 2">
    <name type="scientific">Fibroporia radiculosa</name>
    <dbReference type="NCBI Taxonomy" id="599839"/>
    <lineage>
        <taxon>Eukaryota</taxon>
        <taxon>Fungi</taxon>
        <taxon>Dikarya</taxon>
        <taxon>Basidiomycota</taxon>
        <taxon>Agaricomycotina</taxon>
        <taxon>Agaricomycetes</taxon>
        <taxon>Polyporales</taxon>
        <taxon>Fibroporiaceae</taxon>
        <taxon>Fibroporia</taxon>
    </lineage>
</organism>
<gene>
    <name evidence="1" type="ORF">FIBRA_03922</name>
</gene>
<dbReference type="RefSeq" id="XP_012181134.1">
    <property type="nucleotide sequence ID" value="XM_012325744.1"/>
</dbReference>
<evidence type="ECO:0000313" key="2">
    <source>
        <dbReference type="Proteomes" id="UP000006352"/>
    </source>
</evidence>
<reference evidence="1 2" key="1">
    <citation type="journal article" date="2012" name="Appl. Environ. Microbiol.">
        <title>Short-read sequencing for genomic analysis of the brown rot fungus Fibroporia radiculosa.</title>
        <authorList>
            <person name="Tang J.D."/>
            <person name="Perkins A.D."/>
            <person name="Sonstegard T.S."/>
            <person name="Schroeder S.G."/>
            <person name="Burgess S.C."/>
            <person name="Diehl S.V."/>
        </authorList>
    </citation>
    <scope>NUCLEOTIDE SEQUENCE [LARGE SCALE GENOMIC DNA]</scope>
    <source>
        <strain evidence="1 2">TFFH 294</strain>
    </source>
</reference>
<evidence type="ECO:0000313" key="1">
    <source>
        <dbReference type="EMBL" id="CCM01851.1"/>
    </source>
</evidence>
<proteinExistence type="predicted"/>